<comment type="similarity">
    <text evidence="5">Belongs to the binding-protein-dependent transport system permease family.</text>
</comment>
<protein>
    <submittedName>
        <fullName evidence="7">2-aminoethylphosphonate ABC transporter permease subunit</fullName>
    </submittedName>
</protein>
<feature type="transmembrane region" description="Helical" evidence="5">
    <location>
        <begin position="26"/>
        <end position="48"/>
    </location>
</feature>
<evidence type="ECO:0000256" key="3">
    <source>
        <dbReference type="ARBA" id="ARBA00022989"/>
    </source>
</evidence>
<dbReference type="NCBIfam" id="TIGR03262">
    <property type="entry name" value="PhnU2"/>
    <property type="match status" value="1"/>
</dbReference>
<evidence type="ECO:0000313" key="7">
    <source>
        <dbReference type="EMBL" id="MCT9810838.1"/>
    </source>
</evidence>
<feature type="transmembrane region" description="Helical" evidence="5">
    <location>
        <begin position="153"/>
        <end position="178"/>
    </location>
</feature>
<feature type="domain" description="ABC transmembrane type-1" evidence="6">
    <location>
        <begin position="354"/>
        <end position="549"/>
    </location>
</feature>
<feature type="transmembrane region" description="Helical" evidence="5">
    <location>
        <begin position="492"/>
        <end position="509"/>
    </location>
</feature>
<keyword evidence="4 5" id="KW-0472">Membrane</keyword>
<dbReference type="Proteomes" id="UP001525968">
    <property type="component" value="Unassembled WGS sequence"/>
</dbReference>
<evidence type="ECO:0000259" key="6">
    <source>
        <dbReference type="PROSITE" id="PS50928"/>
    </source>
</evidence>
<sequence>MNTLVLGRHARPLRQRVHWSDRLSQLGLIGVVLVLAVGLLAPLLAILAQSLGGASGLSAFSSYLASPALLGSLWNSLWVSLLVTAIVVPLAFAFAYALTRSCMPCKPLFRAVMLLPLLAPSLLSAISVIYWFGNQGIAKEFWQALGFDGIYGAAGIVLAQCFASFPHVLMILVTALSLADARLYEAADAMGTSAVRKFFTVTLPGAKYGLISAALVCFTLVITDFGIPKVVGGNFNVLATDVFKLVIGQQDFQRGAVVALLLLAPALLTYGVDNLVQRKQSATLTARAVPLVPRPARGFDLAMTLLCLAVIGLVLAMFGMAVFASFATFWPYNLAPSLNHYVAGLVDAGVATSLWNSLQLASATAVVGTLVVFVGAYLLEKTRGLPALRPVLRLLAMLPMAVPGLVLGLGYIFFFNAPANPLNALYQTLPLMVLCTVVHFYTTGHITMVTALKAIDGEFESVSASLKVPLYKTFWRVTLPICLPAILDVSRYFFINAMTTISAVVFLYSPDTRLASLAILNLDEAGDTGAAAAMAVLIAAVSAAVTLLYMGLGRLVDKRTQAWKAPAR</sequence>
<feature type="transmembrane region" description="Helical" evidence="5">
    <location>
        <begin position="529"/>
        <end position="552"/>
    </location>
</feature>
<dbReference type="Pfam" id="PF00528">
    <property type="entry name" value="BPD_transp_1"/>
    <property type="match status" value="2"/>
</dbReference>
<feature type="transmembrane region" description="Helical" evidence="5">
    <location>
        <begin position="360"/>
        <end position="379"/>
    </location>
</feature>
<keyword evidence="5" id="KW-0813">Transport</keyword>
<dbReference type="RefSeq" id="WP_261499975.1">
    <property type="nucleotide sequence ID" value="NZ_JAODYH010000004.1"/>
</dbReference>
<dbReference type="SUPFAM" id="SSF161098">
    <property type="entry name" value="MetI-like"/>
    <property type="match status" value="2"/>
</dbReference>
<dbReference type="EMBL" id="JAODYH010000004">
    <property type="protein sequence ID" value="MCT9810838.1"/>
    <property type="molecule type" value="Genomic_DNA"/>
</dbReference>
<evidence type="ECO:0000256" key="1">
    <source>
        <dbReference type="ARBA" id="ARBA00004651"/>
    </source>
</evidence>
<name>A0ABT2PK32_9BURK</name>
<dbReference type="Gene3D" id="1.10.3720.10">
    <property type="entry name" value="MetI-like"/>
    <property type="match status" value="2"/>
</dbReference>
<feature type="transmembrane region" description="Helical" evidence="5">
    <location>
        <begin position="198"/>
        <end position="222"/>
    </location>
</feature>
<gene>
    <name evidence="7" type="ORF">N0K08_09340</name>
</gene>
<comment type="caution">
    <text evidence="7">The sequence shown here is derived from an EMBL/GenBank/DDBJ whole genome shotgun (WGS) entry which is preliminary data.</text>
</comment>
<dbReference type="InterPro" id="IPR000515">
    <property type="entry name" value="MetI-like"/>
</dbReference>
<dbReference type="CDD" id="cd06261">
    <property type="entry name" value="TM_PBP2"/>
    <property type="match status" value="2"/>
</dbReference>
<keyword evidence="2 5" id="KW-0812">Transmembrane</keyword>
<keyword evidence="3 5" id="KW-1133">Transmembrane helix</keyword>
<feature type="transmembrane region" description="Helical" evidence="5">
    <location>
        <begin position="252"/>
        <end position="272"/>
    </location>
</feature>
<dbReference type="PROSITE" id="PS50928">
    <property type="entry name" value="ABC_TM1"/>
    <property type="match status" value="2"/>
</dbReference>
<reference evidence="7 8" key="1">
    <citation type="submission" date="2022-09" db="EMBL/GenBank/DDBJ databases">
        <title>Draft genome of isolate Be4.</title>
        <authorList>
            <person name="Sanchez-Castro I."/>
            <person name="Martinez-Rodriguez P."/>
            <person name="Descostes M."/>
            <person name="Merroun M."/>
        </authorList>
    </citation>
    <scope>NUCLEOTIDE SEQUENCE [LARGE SCALE GENOMIC DNA]</scope>
    <source>
        <strain evidence="7 8">Be4</strain>
    </source>
</reference>
<evidence type="ECO:0000313" key="8">
    <source>
        <dbReference type="Proteomes" id="UP001525968"/>
    </source>
</evidence>
<evidence type="ECO:0000256" key="4">
    <source>
        <dbReference type="ARBA" id="ARBA00023136"/>
    </source>
</evidence>
<feature type="transmembrane region" description="Helical" evidence="5">
    <location>
        <begin position="425"/>
        <end position="443"/>
    </location>
</feature>
<comment type="subcellular location">
    <subcellularLocation>
        <location evidence="1 5">Cell membrane</location>
        <topology evidence="1 5">Multi-pass membrane protein</topology>
    </subcellularLocation>
</comment>
<keyword evidence="8" id="KW-1185">Reference proteome</keyword>
<proteinExistence type="inferred from homology"/>
<evidence type="ECO:0000256" key="2">
    <source>
        <dbReference type="ARBA" id="ARBA00022692"/>
    </source>
</evidence>
<dbReference type="InterPro" id="IPR017664">
    <property type="entry name" value="AminoethylPonate_ABC_perm-1"/>
</dbReference>
<dbReference type="InterPro" id="IPR035906">
    <property type="entry name" value="MetI-like_sf"/>
</dbReference>
<feature type="transmembrane region" description="Helical" evidence="5">
    <location>
        <begin position="77"/>
        <end position="99"/>
    </location>
</feature>
<dbReference type="PANTHER" id="PTHR43496:SF1">
    <property type="entry name" value="POLYGALACTURONAN_RHAMNOGALACTURONAN TRANSPORT SYSTEM PERMEASE PROTEIN YTEP"/>
    <property type="match status" value="1"/>
</dbReference>
<feature type="transmembrane region" description="Helical" evidence="5">
    <location>
        <begin position="111"/>
        <end position="133"/>
    </location>
</feature>
<feature type="transmembrane region" description="Helical" evidence="5">
    <location>
        <begin position="301"/>
        <end position="330"/>
    </location>
</feature>
<feature type="transmembrane region" description="Helical" evidence="5">
    <location>
        <begin position="391"/>
        <end position="413"/>
    </location>
</feature>
<feature type="domain" description="ABC transmembrane type-1" evidence="6">
    <location>
        <begin position="73"/>
        <end position="273"/>
    </location>
</feature>
<accession>A0ABT2PK32</accession>
<organism evidence="7 8">
    <name type="scientific">Acidovorax bellezanensis</name>
    <dbReference type="NCBI Taxonomy" id="2976702"/>
    <lineage>
        <taxon>Bacteria</taxon>
        <taxon>Pseudomonadati</taxon>
        <taxon>Pseudomonadota</taxon>
        <taxon>Betaproteobacteria</taxon>
        <taxon>Burkholderiales</taxon>
        <taxon>Comamonadaceae</taxon>
        <taxon>Acidovorax</taxon>
    </lineage>
</organism>
<evidence type="ECO:0000256" key="5">
    <source>
        <dbReference type="RuleBase" id="RU363032"/>
    </source>
</evidence>
<dbReference type="PANTHER" id="PTHR43496">
    <property type="entry name" value="PROTEIN LPLB"/>
    <property type="match status" value="1"/>
</dbReference>